<comment type="subcellular location">
    <subcellularLocation>
        <location evidence="13">Cell membrane</location>
        <topology evidence="13">Multi-pass membrane protein</topology>
    </subcellularLocation>
</comment>
<evidence type="ECO:0000256" key="13">
    <source>
        <dbReference type="HAMAP-Rule" id="MF_00414"/>
    </source>
</evidence>
<dbReference type="HOGENOM" id="CLU_006533_0_0_6"/>
<dbReference type="EC" id="2.7.-.-" evidence="13"/>
<feature type="active site" description="Proton acceptor" evidence="13">
    <location>
        <position position="290"/>
    </location>
</feature>
<evidence type="ECO:0000256" key="6">
    <source>
        <dbReference type="ARBA" id="ARBA00022688"/>
    </source>
</evidence>
<dbReference type="RefSeq" id="WP_025280231.1">
    <property type="nucleotide sequence ID" value="NZ_CP007268.1"/>
</dbReference>
<dbReference type="PATRIC" id="fig|1354791.3.peg.1390"/>
<comment type="similarity">
    <text evidence="13">Belongs to the ABC1 family. UbiB subfamily.</text>
</comment>
<dbReference type="NCBIfam" id="NF003404">
    <property type="entry name" value="PRK04750.1"/>
    <property type="match status" value="1"/>
</dbReference>
<feature type="domain" description="ABC1 atypical kinase-like" evidence="14">
    <location>
        <begin position="96"/>
        <end position="346"/>
    </location>
</feature>
<reference evidence="16" key="2">
    <citation type="submission" date="2014-02" db="EMBL/GenBank/DDBJ databases">
        <title>Draft Genome Sequence of extremely halophilic bacteria Halorhodospira halochloris.</title>
        <authorList>
            <person name="Singh K.S."/>
        </authorList>
    </citation>
    <scope>NUCLEOTIDE SEQUENCE [LARGE SCALE GENOMIC DNA]</scope>
    <source>
        <strain evidence="16">A</strain>
    </source>
</reference>
<evidence type="ECO:0000259" key="14">
    <source>
        <dbReference type="Pfam" id="PF03109"/>
    </source>
</evidence>
<keyword evidence="4" id="KW-0997">Cell inner membrane</keyword>
<evidence type="ECO:0000256" key="5">
    <source>
        <dbReference type="ARBA" id="ARBA00022679"/>
    </source>
</evidence>
<proteinExistence type="inferred from homology"/>
<keyword evidence="5 13" id="KW-0808">Transferase</keyword>
<dbReference type="OrthoDB" id="9795390at2"/>
<keyword evidence="3 13" id="KW-1003">Cell membrane</keyword>
<dbReference type="GO" id="GO:0004672">
    <property type="term" value="F:protein kinase activity"/>
    <property type="evidence" value="ECO:0007669"/>
    <property type="project" value="UniProtKB-UniRule"/>
</dbReference>
<accession>W8KLS0</accession>
<dbReference type="GO" id="GO:0006744">
    <property type="term" value="P:ubiquinone biosynthetic process"/>
    <property type="evidence" value="ECO:0007669"/>
    <property type="project" value="UniProtKB-UniPathway"/>
</dbReference>
<dbReference type="PANTHER" id="PTHR10566:SF113">
    <property type="entry name" value="PROTEIN ACTIVITY OF BC1 COMPLEX KINASE 7, CHLOROPLASTIC"/>
    <property type="match status" value="1"/>
</dbReference>
<keyword evidence="10 13" id="KW-0067">ATP-binding</keyword>
<dbReference type="PANTHER" id="PTHR10566">
    <property type="entry name" value="CHAPERONE-ACTIVITY OF BC1 COMPLEX CABC1 -RELATED"/>
    <property type="match status" value="1"/>
</dbReference>
<evidence type="ECO:0000256" key="2">
    <source>
        <dbReference type="ARBA" id="ARBA00009670"/>
    </source>
</evidence>
<dbReference type="SUPFAM" id="SSF56112">
    <property type="entry name" value="Protein kinase-like (PK-like)"/>
    <property type="match status" value="1"/>
</dbReference>
<keyword evidence="15" id="KW-0830">Ubiquinone</keyword>
<keyword evidence="8 13" id="KW-0547">Nucleotide-binding</keyword>
<dbReference type="KEGG" id="hhc:M911_00490"/>
<dbReference type="EMBL" id="CP007268">
    <property type="protein sequence ID" value="AHK77927.1"/>
    <property type="molecule type" value="Genomic_DNA"/>
</dbReference>
<feature type="binding site" evidence="13">
    <location>
        <begin position="133"/>
        <end position="141"/>
    </location>
    <ligand>
        <name>ATP</name>
        <dbReference type="ChEBI" id="CHEBI:30616"/>
    </ligand>
</feature>
<dbReference type="GO" id="GO:0005524">
    <property type="term" value="F:ATP binding"/>
    <property type="evidence" value="ECO:0007669"/>
    <property type="project" value="UniProtKB-KW"/>
</dbReference>
<gene>
    <name evidence="13" type="primary">ubiB</name>
    <name evidence="15" type="ORF">M911_00490</name>
</gene>
<evidence type="ECO:0000256" key="8">
    <source>
        <dbReference type="ARBA" id="ARBA00022741"/>
    </source>
</evidence>
<dbReference type="InterPro" id="IPR045308">
    <property type="entry name" value="UbiB_bact"/>
</dbReference>
<feature type="binding site" evidence="13">
    <location>
        <position position="155"/>
    </location>
    <ligand>
        <name>ATP</name>
        <dbReference type="ChEBI" id="CHEBI:30616"/>
    </ligand>
</feature>
<dbReference type="Proteomes" id="UP000019442">
    <property type="component" value="Chromosome"/>
</dbReference>
<keyword evidence="11 13" id="KW-1133">Transmembrane helix</keyword>
<evidence type="ECO:0000313" key="16">
    <source>
        <dbReference type="Proteomes" id="UP000019442"/>
    </source>
</evidence>
<evidence type="ECO:0000256" key="12">
    <source>
        <dbReference type="ARBA" id="ARBA00023136"/>
    </source>
</evidence>
<evidence type="ECO:0000256" key="1">
    <source>
        <dbReference type="ARBA" id="ARBA00005020"/>
    </source>
</evidence>
<dbReference type="InterPro" id="IPR004147">
    <property type="entry name" value="ABC1_dom"/>
</dbReference>
<dbReference type="AlphaFoldDB" id="W8KLS0"/>
<dbReference type="GO" id="GO:0005886">
    <property type="term" value="C:plasma membrane"/>
    <property type="evidence" value="ECO:0007669"/>
    <property type="project" value="UniProtKB-SubCell"/>
</dbReference>
<dbReference type="Pfam" id="PF03109">
    <property type="entry name" value="ABC1"/>
    <property type="match status" value="1"/>
</dbReference>
<evidence type="ECO:0000256" key="9">
    <source>
        <dbReference type="ARBA" id="ARBA00022777"/>
    </source>
</evidence>
<evidence type="ECO:0000256" key="4">
    <source>
        <dbReference type="ARBA" id="ARBA00022519"/>
    </source>
</evidence>
<name>W8KLS0_9GAMM</name>
<evidence type="ECO:0000313" key="15">
    <source>
        <dbReference type="EMBL" id="AHK77927.1"/>
    </source>
</evidence>
<reference evidence="15 16" key="1">
    <citation type="journal article" date="2014" name="J Genomics">
        <title>Draft Genome Sequence of the Extremely Halophilic Phototrophic Purple Sulfur Bacterium Halorhodospira halochloris.</title>
        <authorList>
            <person name="Singh K.S."/>
            <person name="Kirksey J."/>
            <person name="Hoff W.D."/>
            <person name="Deole R."/>
        </authorList>
    </citation>
    <scope>NUCLEOTIDE SEQUENCE [LARGE SCALE GENOMIC DNA]</scope>
    <source>
        <strain evidence="15 16">A</strain>
    </source>
</reference>
<dbReference type="CDD" id="cd13972">
    <property type="entry name" value="UbiB"/>
    <property type="match status" value="1"/>
</dbReference>
<keyword evidence="7 13" id="KW-0812">Transmembrane</keyword>
<comment type="similarity">
    <text evidence="2">Belongs to the protein kinase superfamily. ADCK protein kinase family.</text>
</comment>
<dbReference type="HAMAP" id="MF_00414">
    <property type="entry name" value="UbiB"/>
    <property type="match status" value="1"/>
</dbReference>
<comment type="caution">
    <text evidence="13">Lacks conserved residue(s) required for the propagation of feature annotation.</text>
</comment>
<sequence length="563" mass="64557">MLQHLHPAQLLRLLTINRVLIRHGLDEVVLAIRLFRPVRFLLYMAPWNWFRTVPYDRGERIRRALEDLGPIFIKFGQMVSTRRDLLPDDIANELSRLQDRVPPFPNEEARAIIEKSLGQPVETLFASFEATPMASASIAQVHGAVLHDGRRVVVKVLRPNIEKAIRRDVELMYVIAELAERYWPEGRRLRPVEVVREYEQTIIDELDLLREAANASQLRRNFEGSGILYTPEVHWDYCRRNVMVMERIQGVPVSDVATLKARGVDLKLLAERGVEVFFTQVFRHNFFHADMHPGNVFIDATDPADPSYLAVDFGIIGTLSPADQRYLAENFYAFFNRDYARVAELHVESGWVPRDVRVADLEGAIRTVCEPIFEKPLKDISFGNVLVRLFQTARRFNMEVQPQLVLLEKTLLNIEGMGRDLYPELDLWQTARPFIQRWMDEQVGVRALVKGLRRNLPFILEKTPDLPGLIHETLRQQASADERHALQQAQLYQLQREIRASNRRTVYAVMGSALALGAVLLTSQSPEMPELLTVPWPAWVLGTLGLAFLLGAVWKRSELTSPG</sequence>
<comment type="pathway">
    <text evidence="1 13">Cofactor biosynthesis; ubiquinone biosynthesis [regulation].</text>
</comment>
<keyword evidence="6 13" id="KW-0831">Ubiquinone biosynthesis</keyword>
<protein>
    <recommendedName>
        <fullName evidence="13">Probable protein kinase UbiB</fullName>
        <ecNumber evidence="13">2.7.-.-</ecNumber>
    </recommendedName>
    <alternativeName>
        <fullName evidence="13">Ubiquinone biosynthesis protein UbiB</fullName>
    </alternativeName>
</protein>
<dbReference type="NCBIfam" id="TIGR01982">
    <property type="entry name" value="UbiB"/>
    <property type="match status" value="1"/>
</dbReference>
<keyword evidence="16" id="KW-1185">Reference proteome</keyword>
<organism evidence="15 16">
    <name type="scientific">Ectothiorhodospira haloalkaliphila</name>
    <dbReference type="NCBI Taxonomy" id="421628"/>
    <lineage>
        <taxon>Bacteria</taxon>
        <taxon>Pseudomonadati</taxon>
        <taxon>Pseudomonadota</taxon>
        <taxon>Gammaproteobacteria</taxon>
        <taxon>Chromatiales</taxon>
        <taxon>Ectothiorhodospiraceae</taxon>
        <taxon>Ectothiorhodospira</taxon>
    </lineage>
</organism>
<evidence type="ECO:0000256" key="11">
    <source>
        <dbReference type="ARBA" id="ARBA00022989"/>
    </source>
</evidence>
<feature type="transmembrane region" description="Helical" evidence="13">
    <location>
        <begin position="536"/>
        <end position="554"/>
    </location>
</feature>
<dbReference type="InterPro" id="IPR050154">
    <property type="entry name" value="UbiB_kinase"/>
</dbReference>
<comment type="function">
    <text evidence="13">Is probably a protein kinase regulator of UbiI activity which is involved in aerobic coenzyme Q (ubiquinone) biosynthesis.</text>
</comment>
<dbReference type="InterPro" id="IPR010232">
    <property type="entry name" value="UbiB"/>
</dbReference>
<dbReference type="InterPro" id="IPR011009">
    <property type="entry name" value="Kinase-like_dom_sf"/>
</dbReference>
<evidence type="ECO:0000256" key="3">
    <source>
        <dbReference type="ARBA" id="ARBA00022475"/>
    </source>
</evidence>
<feature type="transmembrane region" description="Helical" evidence="13">
    <location>
        <begin position="505"/>
        <end position="524"/>
    </location>
</feature>
<keyword evidence="12 13" id="KW-0472">Membrane</keyword>
<evidence type="ECO:0000256" key="7">
    <source>
        <dbReference type="ARBA" id="ARBA00022692"/>
    </source>
</evidence>
<evidence type="ECO:0000256" key="10">
    <source>
        <dbReference type="ARBA" id="ARBA00022840"/>
    </source>
</evidence>
<dbReference type="UniPathway" id="UPA00232"/>
<keyword evidence="9 13" id="KW-0418">Kinase</keyword>
<dbReference type="GO" id="GO:0010795">
    <property type="term" value="P:regulation of ubiquinone biosynthetic process"/>
    <property type="evidence" value="ECO:0007669"/>
    <property type="project" value="UniProtKB-UniRule"/>
</dbReference>